<feature type="non-terminal residue" evidence="2">
    <location>
        <position position="152"/>
    </location>
</feature>
<dbReference type="Pfam" id="PF13517">
    <property type="entry name" value="FG-GAP_3"/>
    <property type="match status" value="1"/>
</dbReference>
<dbReference type="EMBL" id="BARS01026138">
    <property type="protein sequence ID" value="GAG12126.1"/>
    <property type="molecule type" value="Genomic_DNA"/>
</dbReference>
<comment type="caution">
    <text evidence="2">The sequence shown here is derived from an EMBL/GenBank/DDBJ whole genome shotgun (WGS) entry which is preliminary data.</text>
</comment>
<gene>
    <name evidence="2" type="ORF">S01H1_41224</name>
</gene>
<evidence type="ECO:0008006" key="3">
    <source>
        <dbReference type="Google" id="ProtNLM"/>
    </source>
</evidence>
<reference evidence="2" key="1">
    <citation type="journal article" date="2014" name="Front. Microbiol.">
        <title>High frequency of phylogenetically diverse reductive dehalogenase-homologous genes in deep subseafloor sedimentary metagenomes.</title>
        <authorList>
            <person name="Kawai M."/>
            <person name="Futagami T."/>
            <person name="Toyoda A."/>
            <person name="Takaki Y."/>
            <person name="Nishi S."/>
            <person name="Hori S."/>
            <person name="Arai W."/>
            <person name="Tsubouchi T."/>
            <person name="Morono Y."/>
            <person name="Uchiyama I."/>
            <person name="Ito T."/>
            <person name="Fujiyama A."/>
            <person name="Inagaki F."/>
            <person name="Takami H."/>
        </authorList>
    </citation>
    <scope>NUCLEOTIDE SEQUENCE</scope>
    <source>
        <strain evidence="2">Expedition CK06-06</strain>
    </source>
</reference>
<organism evidence="2">
    <name type="scientific">marine sediment metagenome</name>
    <dbReference type="NCBI Taxonomy" id="412755"/>
    <lineage>
        <taxon>unclassified sequences</taxon>
        <taxon>metagenomes</taxon>
        <taxon>ecological metagenomes</taxon>
    </lineage>
</organism>
<evidence type="ECO:0000256" key="1">
    <source>
        <dbReference type="ARBA" id="ARBA00022729"/>
    </source>
</evidence>
<sequence length="152" mass="17016">MLKKLFFYVSGDVLVKLVLLSIVGFASGVHAQTWIEDTFDDFSDGTLDASGQNIYVSRSGTIRTIHRFDLNNDGYIDLLFNSTHNDYAFIPATLATLSPDRQVRTNMLTVEGSLSVEVVDLNRDGYLDMVFCPNPSGVQRSRRFVTIIWGGR</sequence>
<dbReference type="AlphaFoldDB" id="X0WHF3"/>
<protein>
    <recommendedName>
        <fullName evidence="3">VCBS repeat-containing protein</fullName>
    </recommendedName>
</protein>
<accession>X0WHF3</accession>
<keyword evidence="1" id="KW-0732">Signal</keyword>
<proteinExistence type="predicted"/>
<name>X0WHF3_9ZZZZ</name>
<dbReference type="InterPro" id="IPR013517">
    <property type="entry name" value="FG-GAP"/>
</dbReference>
<dbReference type="InterPro" id="IPR028994">
    <property type="entry name" value="Integrin_alpha_N"/>
</dbReference>
<evidence type="ECO:0000313" key="2">
    <source>
        <dbReference type="EMBL" id="GAG12126.1"/>
    </source>
</evidence>
<dbReference type="SUPFAM" id="SSF69318">
    <property type="entry name" value="Integrin alpha N-terminal domain"/>
    <property type="match status" value="1"/>
</dbReference>